<evidence type="ECO:0000313" key="2">
    <source>
        <dbReference type="Proteomes" id="UP001589818"/>
    </source>
</evidence>
<proteinExistence type="predicted"/>
<evidence type="ECO:0000313" key="1">
    <source>
        <dbReference type="EMBL" id="MFC0389844.1"/>
    </source>
</evidence>
<dbReference type="Proteomes" id="UP001589818">
    <property type="component" value="Unassembled WGS sequence"/>
</dbReference>
<protein>
    <recommendedName>
        <fullName evidence="3">Glycoside hydrolase family 42 N-terminal domain-containing protein</fullName>
    </recommendedName>
</protein>
<dbReference type="InterPro" id="IPR017853">
    <property type="entry name" value="GH"/>
</dbReference>
<sequence>MGKRKNNNPTPTVSGEFPIGIFVEPSPSATSDATYAEIRAMNANFIVAQQLTTPATTDWALEKAEANQLKILVTDTGMRWIQSEWISQNDDDGEGVYLRKDHSIGQTFTTPGVDDLSLAILSFKKNGAWPEGIAATLSVYDSPSKEKHIISSTLIGPIESHYPEFRLNDMPVKPDTPHYPVAANTTYYMELTTDSQAELGPFSTSAADRYAGGQAYVNGSPASYDLYFQITLKTPHGGSISAFSPTGRPSDAYIETLVDHYKDHAAVLGYNLIDEPFGELYPMLKETSDRIKALDPGRMIYTNHYALNEEGTHYYSLEGTPPMGYEDYYKNWIATNPDMISYDYYPFKKEGFDEKVHYQTLAFFREQSLLNGLDFWAYIQSVAYDYFHILEPNEPQMRFQIYSTLAYGAKGYVYWTYCTPTGADPELAQIHDAIILTDGSKNETYEYAKTINGEILNIGSVLLSLTSLAVYHTGVVPPFTEPLPEDFFWQLAGGESAVPLIISYFENETGRKFIMVVNRDLEQAQSLTFSLSAELQAVQEVCKSTGNEIATTFHAAEGTLSVSLAPGDGRLYALGES</sequence>
<dbReference type="SUPFAM" id="SSF51445">
    <property type="entry name" value="(Trans)glycosidases"/>
    <property type="match status" value="1"/>
</dbReference>
<evidence type="ECO:0008006" key="3">
    <source>
        <dbReference type="Google" id="ProtNLM"/>
    </source>
</evidence>
<dbReference type="Gene3D" id="3.20.20.80">
    <property type="entry name" value="Glycosidases"/>
    <property type="match status" value="1"/>
</dbReference>
<accession>A0ABV6J1U1</accession>
<dbReference type="EMBL" id="JBHLVF010000003">
    <property type="protein sequence ID" value="MFC0389844.1"/>
    <property type="molecule type" value="Genomic_DNA"/>
</dbReference>
<keyword evidence="2" id="KW-1185">Reference proteome</keyword>
<gene>
    <name evidence="1" type="ORF">ACFFJ8_00495</name>
</gene>
<dbReference type="RefSeq" id="WP_204821794.1">
    <property type="nucleotide sequence ID" value="NZ_JANHOF010000015.1"/>
</dbReference>
<name>A0ABV6J1U1_9BACL</name>
<reference evidence="1 2" key="1">
    <citation type="submission" date="2024-09" db="EMBL/GenBank/DDBJ databases">
        <authorList>
            <person name="Sun Q."/>
            <person name="Mori K."/>
        </authorList>
    </citation>
    <scope>NUCLEOTIDE SEQUENCE [LARGE SCALE GENOMIC DNA]</scope>
    <source>
        <strain evidence="1 2">CCM 4839</strain>
    </source>
</reference>
<organism evidence="1 2">
    <name type="scientific">Paenibacillus mendelii</name>
    <dbReference type="NCBI Taxonomy" id="206163"/>
    <lineage>
        <taxon>Bacteria</taxon>
        <taxon>Bacillati</taxon>
        <taxon>Bacillota</taxon>
        <taxon>Bacilli</taxon>
        <taxon>Bacillales</taxon>
        <taxon>Paenibacillaceae</taxon>
        <taxon>Paenibacillus</taxon>
    </lineage>
</organism>
<comment type="caution">
    <text evidence="1">The sequence shown here is derived from an EMBL/GenBank/DDBJ whole genome shotgun (WGS) entry which is preliminary data.</text>
</comment>